<comment type="similarity">
    <text evidence="3">Belongs to the VAM6/VPS39 family.</text>
</comment>
<evidence type="ECO:0000256" key="3">
    <source>
        <dbReference type="ARBA" id="ARBA00038201"/>
    </source>
</evidence>
<name>A0A4V1C747_PYROR</name>
<sequence>MLSAFTARPIIELRPRDKFKIESIQTHSDRIFVGLSTGNLKIYRLTNDTNATKPTELLREVEKFSTRAIEQLAIIKEANTLVSLSNYAVSLHDLNNFRPIEAPLAKTKNATCFAVTSNVVEDPQTGIPEFISRLAVAVKRRLLLYSWHTSELSGNVEEVVLPEAIRTLTWSSATNIIVGMNAGYALVDVVTKETTEIIAGGGQGEPGSRLGAYSMGYMGLGGYMPKPLAARLGEGEMLLAKDINTVFVTSEGKVLEHKRQVPWQSAPDSIGYSYPYLIALLPPAKGSLEVRNPDTLSLLQTINLPGAAGLHFPPPNVSLAHGGKGFHISSDRCVWKMDATDYDTQVDELVKAGRYDEAISILNMLEDALLRNKIEVLREVKMLKAESLFRMKKFQQSMDLFNEEDVHAPPERVLRLFPPVIAGDLSGVPASDDGKAVEEEEVEANGSTDEHKEEKDQKQEPEPATPAKAAGGFTNRLWGLGHGLTHKKPDSDAASIASSKKPTKDDHPDDDNSSSSDKGKSSIADSGILEGKDLMDAVLELNGYLAGARARLQRVIDPTTGKLKPRNSTDPTVDSLLSGENKSESDEQLEKDLRDTFRLVDTTLFRAFMYSRPALAGSLFRIPNCCDPDVVNAKLLEQNRYNELVDFFYGKRLHRQALELLKKFGDGDAPSDVAATLHGPERTVRYLQNLPPEMIDLILEFSEWTLRADPELGMEIFLADTENAETLPRDKVVDFLAGIDVELEVRYLDHIITELNDMTPDFHNRLVDILIRHLKTKERGDQWDEMMQRLLRFLDSSRQYAVMRAYTAIKDDSVFYEAQIIVLRLMDQHREALRICVFKMEDYARAEEYCNRVHKLEPEAAEPSSSMKTVDDQEKNEPSIYHTLLSLYLDPPRQMSDPAPSPKLGPALELLSKHGSRLPASSSLSLIPDSLPISELKAYFRGQIRSANSVLNEGKVVAKLRETAMVAAQSKLLLGDDGTGGRNRRVVVSEERVCGTCHKRLGGSVVAVMPDNAVVHYGCLGRAASGSSMGSGFGGRDARGPSWGRVGGH</sequence>
<evidence type="ECO:0000313" key="7">
    <source>
        <dbReference type="Proteomes" id="UP000294847"/>
    </source>
</evidence>
<dbReference type="InterPro" id="IPR001180">
    <property type="entry name" value="CNH_dom"/>
</dbReference>
<feature type="compositionally biased region" description="Basic and acidic residues" evidence="4">
    <location>
        <begin position="448"/>
        <end position="461"/>
    </location>
</feature>
<dbReference type="Proteomes" id="UP000294847">
    <property type="component" value="Chromosome 5"/>
</dbReference>
<protein>
    <recommendedName>
        <fullName evidence="5">CNH domain-containing protein</fullName>
    </recommendedName>
</protein>
<feature type="compositionally biased region" description="Low complexity" evidence="4">
    <location>
        <begin position="513"/>
        <end position="524"/>
    </location>
</feature>
<dbReference type="EMBL" id="CP034208">
    <property type="protein sequence ID" value="QBZ62128.1"/>
    <property type="molecule type" value="Genomic_DNA"/>
</dbReference>
<gene>
    <name evidence="6" type="ORF">PoMZ_11001</name>
</gene>
<proteinExistence type="inferred from homology"/>
<evidence type="ECO:0000313" key="6">
    <source>
        <dbReference type="EMBL" id="QBZ62128.1"/>
    </source>
</evidence>
<dbReference type="GO" id="GO:0006914">
    <property type="term" value="P:autophagy"/>
    <property type="evidence" value="ECO:0007669"/>
    <property type="project" value="TreeGrafter"/>
</dbReference>
<dbReference type="GO" id="GO:0000329">
    <property type="term" value="C:fungal-type vacuole membrane"/>
    <property type="evidence" value="ECO:0007669"/>
    <property type="project" value="TreeGrafter"/>
</dbReference>
<keyword evidence="2" id="KW-0472">Membrane</keyword>
<organism evidence="6 7">
    <name type="scientific">Pyricularia oryzae</name>
    <name type="common">Rice blast fungus</name>
    <name type="synonym">Magnaporthe oryzae</name>
    <dbReference type="NCBI Taxonomy" id="318829"/>
    <lineage>
        <taxon>Eukaryota</taxon>
        <taxon>Fungi</taxon>
        <taxon>Dikarya</taxon>
        <taxon>Ascomycota</taxon>
        <taxon>Pezizomycotina</taxon>
        <taxon>Sordariomycetes</taxon>
        <taxon>Sordariomycetidae</taxon>
        <taxon>Magnaporthales</taxon>
        <taxon>Pyriculariaceae</taxon>
        <taxon>Pyricularia</taxon>
    </lineage>
</organism>
<evidence type="ECO:0000256" key="2">
    <source>
        <dbReference type="ARBA" id="ARBA00023136"/>
    </source>
</evidence>
<dbReference type="GO" id="GO:0034058">
    <property type="term" value="P:endosomal vesicle fusion"/>
    <property type="evidence" value="ECO:0007669"/>
    <property type="project" value="TreeGrafter"/>
</dbReference>
<feature type="region of interest" description="Disordered" evidence="4">
    <location>
        <begin position="559"/>
        <end position="590"/>
    </location>
</feature>
<dbReference type="InterPro" id="IPR019453">
    <property type="entry name" value="VPS39/TGFA1_Znf"/>
</dbReference>
<dbReference type="PANTHER" id="PTHR12894:SF49">
    <property type="entry name" value="VAM6_VPS39-LIKE PROTEIN"/>
    <property type="match status" value="1"/>
</dbReference>
<dbReference type="PROSITE" id="PS50219">
    <property type="entry name" value="CNH"/>
    <property type="match status" value="1"/>
</dbReference>
<feature type="domain" description="CNH" evidence="5">
    <location>
        <begin position="18"/>
        <end position="317"/>
    </location>
</feature>
<dbReference type="AlphaFoldDB" id="A0A4V1C747"/>
<dbReference type="Pfam" id="PF00780">
    <property type="entry name" value="CNH"/>
    <property type="match status" value="1"/>
</dbReference>
<feature type="region of interest" description="Disordered" evidence="4">
    <location>
        <begin position="1026"/>
        <end position="1049"/>
    </location>
</feature>
<dbReference type="PANTHER" id="PTHR12894">
    <property type="entry name" value="CNH DOMAIN CONTAINING"/>
    <property type="match status" value="1"/>
</dbReference>
<evidence type="ECO:0000256" key="1">
    <source>
        <dbReference type="ARBA" id="ARBA00004184"/>
    </source>
</evidence>
<dbReference type="Pfam" id="PF10366">
    <property type="entry name" value="Vps39_1"/>
    <property type="match status" value="1"/>
</dbReference>
<dbReference type="GO" id="GO:0012505">
    <property type="term" value="C:endomembrane system"/>
    <property type="evidence" value="ECO:0007669"/>
    <property type="project" value="UniProtKB-SubCell"/>
</dbReference>
<dbReference type="InterPro" id="IPR019452">
    <property type="entry name" value="VPS39/TGF_beta_rcpt-assoc_1"/>
</dbReference>
<reference evidence="6 7" key="1">
    <citation type="journal article" date="2019" name="Mol. Biol. Evol.">
        <title>Blast fungal genomes show frequent chromosomal changes, gene gains and losses, and effector gene turnover.</title>
        <authorList>
            <person name="Gomez Luciano L.B."/>
            <person name="Jason Tsai I."/>
            <person name="Chuma I."/>
            <person name="Tosa Y."/>
            <person name="Chen Y.H."/>
            <person name="Li J.Y."/>
            <person name="Li M.Y."/>
            <person name="Jade Lu M.Y."/>
            <person name="Nakayashiki H."/>
            <person name="Li W.H."/>
        </authorList>
    </citation>
    <scope>NUCLEOTIDE SEQUENCE [LARGE SCALE GENOMIC DNA]</scope>
    <source>
        <strain evidence="6">MZ5-1-6</strain>
    </source>
</reference>
<dbReference type="Pfam" id="PF10367">
    <property type="entry name" value="zf-Vps39_C"/>
    <property type="match status" value="1"/>
</dbReference>
<feature type="compositionally biased region" description="Basic and acidic residues" evidence="4">
    <location>
        <begin position="581"/>
        <end position="590"/>
    </location>
</feature>
<evidence type="ECO:0000256" key="4">
    <source>
        <dbReference type="SAM" id="MobiDB-lite"/>
    </source>
</evidence>
<accession>A0A4V1C747</accession>
<comment type="subcellular location">
    <subcellularLocation>
        <location evidence="1">Endomembrane system</location>
        <topology evidence="1">Peripheral membrane protein</topology>
    </subcellularLocation>
</comment>
<dbReference type="InterPro" id="IPR032914">
    <property type="entry name" value="Vam6/VPS39/TRAP1"/>
</dbReference>
<evidence type="ECO:0000259" key="5">
    <source>
        <dbReference type="PROSITE" id="PS50219"/>
    </source>
</evidence>
<feature type="region of interest" description="Disordered" evidence="4">
    <location>
        <begin position="425"/>
        <end position="524"/>
    </location>
</feature>